<evidence type="ECO:0000313" key="1">
    <source>
        <dbReference type="EMBL" id="SMO92511.1"/>
    </source>
</evidence>
<dbReference type="Proteomes" id="UP000317593">
    <property type="component" value="Unassembled WGS sequence"/>
</dbReference>
<sequence length="264" mass="30691">MRELDLFGEKKVDEFRLFRSGGRVILECTVVEKWGCIIDHTLSCGNEWSRRVKRTTGISQKEIKSLEVVASTSLGFSGIAELKASINSQTTIEYGFETLYEEEDEYSFSAPDCGSLRVLIYQKYRLFQFNYTDTRWLHGDQWRKEIKEWIPKVRDESKKTKNIPNCGCSSEPEEGIDGLLFIEMDNIEILEGYIIENDGKVLLQKLNKSIQVDTDLWPYELEIDVSSASIPDYLLYFTFERSKVFRARITPIDIRMPRGELVFE</sequence>
<gene>
    <name evidence="1" type="ORF">SAMN06265218_12611</name>
</gene>
<dbReference type="OrthoDB" id="9872951at2"/>
<proteinExistence type="predicted"/>
<keyword evidence="2" id="KW-1185">Reference proteome</keyword>
<reference evidence="1 2" key="1">
    <citation type="submission" date="2017-05" db="EMBL/GenBank/DDBJ databases">
        <authorList>
            <person name="Varghese N."/>
            <person name="Submissions S."/>
        </authorList>
    </citation>
    <scope>NUCLEOTIDE SEQUENCE [LARGE SCALE GENOMIC DNA]</scope>
    <source>
        <strain evidence="1 2">DSM 21194</strain>
    </source>
</reference>
<protein>
    <submittedName>
        <fullName evidence="1">Uncharacterized protein</fullName>
    </submittedName>
</protein>
<dbReference type="EMBL" id="FXTH01000026">
    <property type="protein sequence ID" value="SMO92511.1"/>
    <property type="molecule type" value="Genomic_DNA"/>
</dbReference>
<evidence type="ECO:0000313" key="2">
    <source>
        <dbReference type="Proteomes" id="UP000317593"/>
    </source>
</evidence>
<dbReference type="AlphaFoldDB" id="A0A521FA50"/>
<dbReference type="RefSeq" id="WP_142715999.1">
    <property type="nucleotide sequence ID" value="NZ_FXTH01000026.1"/>
</dbReference>
<name>A0A521FA50_9BACT</name>
<organism evidence="1 2">
    <name type="scientific">Fodinibius sediminis</name>
    <dbReference type="NCBI Taxonomy" id="1214077"/>
    <lineage>
        <taxon>Bacteria</taxon>
        <taxon>Pseudomonadati</taxon>
        <taxon>Balneolota</taxon>
        <taxon>Balneolia</taxon>
        <taxon>Balneolales</taxon>
        <taxon>Balneolaceae</taxon>
        <taxon>Fodinibius</taxon>
    </lineage>
</organism>
<accession>A0A521FA50</accession>